<name>A0ACB8GAU4_9SAUR</name>
<organism evidence="1 2">
    <name type="scientific">Sphaerodactylus townsendi</name>
    <dbReference type="NCBI Taxonomy" id="933632"/>
    <lineage>
        <taxon>Eukaryota</taxon>
        <taxon>Metazoa</taxon>
        <taxon>Chordata</taxon>
        <taxon>Craniata</taxon>
        <taxon>Vertebrata</taxon>
        <taxon>Euteleostomi</taxon>
        <taxon>Lepidosauria</taxon>
        <taxon>Squamata</taxon>
        <taxon>Bifurcata</taxon>
        <taxon>Gekkota</taxon>
        <taxon>Sphaerodactylidae</taxon>
        <taxon>Sphaerodactylus</taxon>
    </lineage>
</organism>
<reference evidence="1" key="1">
    <citation type="submission" date="2021-08" db="EMBL/GenBank/DDBJ databases">
        <title>The first chromosome-level gecko genome reveals the dynamic sex chromosomes of Neotropical dwarf geckos (Sphaerodactylidae: Sphaerodactylus).</title>
        <authorList>
            <person name="Pinto B.J."/>
            <person name="Keating S.E."/>
            <person name="Gamble T."/>
        </authorList>
    </citation>
    <scope>NUCLEOTIDE SEQUENCE</scope>
    <source>
        <strain evidence="1">TG3544</strain>
    </source>
</reference>
<sequence>MCSLEAELLYENGLLLRVQPNESHNWIVLPSVRNLPGQNRLARMELAEALRVLKMTKQQLQEECQKQNIECENKSVDEMKVLLVRNGMAARTASALTTQGSPNPKDEVRLQELELEKLQLQAWKEIELQRLRMQEEQRKEEQRKEDREAHRTELEREEELLERKEKMQEEQRKLNLEMLHLQAEHSRKIKLTPKDFAPYREGENPSIYRKF</sequence>
<gene>
    <name evidence="1" type="ORF">K3G42_021750</name>
</gene>
<comment type="caution">
    <text evidence="1">The sequence shown here is derived from an EMBL/GenBank/DDBJ whole genome shotgun (WGS) entry which is preliminary data.</text>
</comment>
<accession>A0ACB8GAU4</accession>
<dbReference type="Proteomes" id="UP000827872">
    <property type="component" value="Linkage Group LG01"/>
</dbReference>
<evidence type="ECO:0000313" key="1">
    <source>
        <dbReference type="EMBL" id="KAH8016687.1"/>
    </source>
</evidence>
<dbReference type="EMBL" id="CM037614">
    <property type="protein sequence ID" value="KAH8016687.1"/>
    <property type="molecule type" value="Genomic_DNA"/>
</dbReference>
<protein>
    <submittedName>
        <fullName evidence="1">Uncharacterized protein</fullName>
    </submittedName>
</protein>
<keyword evidence="2" id="KW-1185">Reference proteome</keyword>
<evidence type="ECO:0000313" key="2">
    <source>
        <dbReference type="Proteomes" id="UP000827872"/>
    </source>
</evidence>
<proteinExistence type="predicted"/>